<feature type="region of interest" description="Disordered" evidence="1">
    <location>
        <begin position="84"/>
        <end position="151"/>
    </location>
</feature>
<feature type="compositionally biased region" description="Basic and acidic residues" evidence="1">
    <location>
        <begin position="122"/>
        <end position="133"/>
    </location>
</feature>
<accession>A0ABM4CRZ4</accession>
<protein>
    <submittedName>
        <fullName evidence="3">Uncharacterized protein LOC136086281</fullName>
    </submittedName>
</protein>
<keyword evidence="2" id="KW-1185">Reference proteome</keyword>
<organism evidence="2 3">
    <name type="scientific">Hydra vulgaris</name>
    <name type="common">Hydra</name>
    <name type="synonym">Hydra attenuata</name>
    <dbReference type="NCBI Taxonomy" id="6087"/>
    <lineage>
        <taxon>Eukaryota</taxon>
        <taxon>Metazoa</taxon>
        <taxon>Cnidaria</taxon>
        <taxon>Hydrozoa</taxon>
        <taxon>Hydroidolina</taxon>
        <taxon>Anthoathecata</taxon>
        <taxon>Aplanulata</taxon>
        <taxon>Hydridae</taxon>
        <taxon>Hydra</taxon>
    </lineage>
</organism>
<sequence>MLYERWAFLYTESKGFTFVLSPIYGSDDMIGSDKLDTLKQIEKYYHCNNSNITGNMFNDNSEIEMDNIRLKEVINVNANRQLENSCYQDEDDEAGSVEDDKTDLHKGDETGSVEDDEAGSVEDDKTDLHKGDETGSVEDDEAGSGEDDEAG</sequence>
<evidence type="ECO:0000313" key="2">
    <source>
        <dbReference type="Proteomes" id="UP001652625"/>
    </source>
</evidence>
<name>A0ABM4CRZ4_HYDVU</name>
<gene>
    <name evidence="3" type="primary">LOC136086281</name>
</gene>
<dbReference type="Proteomes" id="UP001652625">
    <property type="component" value="Chromosome 10"/>
</dbReference>
<reference evidence="3" key="1">
    <citation type="submission" date="2025-08" db="UniProtKB">
        <authorList>
            <consortium name="RefSeq"/>
        </authorList>
    </citation>
    <scope>IDENTIFICATION</scope>
</reference>
<feature type="compositionally biased region" description="Basic and acidic residues" evidence="1">
    <location>
        <begin position="98"/>
        <end position="109"/>
    </location>
</feature>
<dbReference type="GeneID" id="136086281"/>
<evidence type="ECO:0000256" key="1">
    <source>
        <dbReference type="SAM" id="MobiDB-lite"/>
    </source>
</evidence>
<proteinExistence type="predicted"/>
<feature type="compositionally biased region" description="Acidic residues" evidence="1">
    <location>
        <begin position="135"/>
        <end position="151"/>
    </location>
</feature>
<evidence type="ECO:0000313" key="3">
    <source>
        <dbReference type="RefSeq" id="XP_065664645.1"/>
    </source>
</evidence>
<dbReference type="RefSeq" id="XP_065664645.1">
    <property type="nucleotide sequence ID" value="XM_065808573.1"/>
</dbReference>
<feature type="compositionally biased region" description="Acidic residues" evidence="1">
    <location>
        <begin position="111"/>
        <end position="121"/>
    </location>
</feature>
<feature type="compositionally biased region" description="Acidic residues" evidence="1">
    <location>
        <begin position="88"/>
        <end position="97"/>
    </location>
</feature>